<feature type="compositionally biased region" description="Polar residues" evidence="1">
    <location>
        <begin position="22"/>
        <end position="34"/>
    </location>
</feature>
<dbReference type="Proteomes" id="UP000813444">
    <property type="component" value="Unassembled WGS sequence"/>
</dbReference>
<dbReference type="EMBL" id="JAGPNK010000008">
    <property type="protein sequence ID" value="KAH7316426.1"/>
    <property type="molecule type" value="Genomic_DNA"/>
</dbReference>
<name>A0A8K0WQR2_9HYPO</name>
<feature type="region of interest" description="Disordered" evidence="1">
    <location>
        <begin position="1"/>
        <end position="97"/>
    </location>
</feature>
<keyword evidence="3" id="KW-1185">Reference proteome</keyword>
<accession>A0A8K0WQR2</accession>
<dbReference type="OrthoDB" id="3559809at2759"/>
<dbReference type="AlphaFoldDB" id="A0A8K0WQR2"/>
<sequence>MDSSLPHSALTNGETSRFRTVPNGSPSYDENSNGTDDRRPSSAPGRKNGNPSAGAKDDTEPPKPRRPVKPTLQRSKSEYAPRAIENEPQAEDEIPQWGARHGFEDHYQSEHIISQLASVCFAFFPCQLYPFGLAPPSSRRS</sequence>
<proteinExistence type="predicted"/>
<comment type="caution">
    <text evidence="2">The sequence shown here is derived from an EMBL/GenBank/DDBJ whole genome shotgun (WGS) entry which is preliminary data.</text>
</comment>
<reference evidence="2" key="1">
    <citation type="journal article" date="2021" name="Nat. Commun.">
        <title>Genetic determinants of endophytism in the Arabidopsis root mycobiome.</title>
        <authorList>
            <person name="Mesny F."/>
            <person name="Miyauchi S."/>
            <person name="Thiergart T."/>
            <person name="Pickel B."/>
            <person name="Atanasova L."/>
            <person name="Karlsson M."/>
            <person name="Huettel B."/>
            <person name="Barry K.W."/>
            <person name="Haridas S."/>
            <person name="Chen C."/>
            <person name="Bauer D."/>
            <person name="Andreopoulos W."/>
            <person name="Pangilinan J."/>
            <person name="LaButti K."/>
            <person name="Riley R."/>
            <person name="Lipzen A."/>
            <person name="Clum A."/>
            <person name="Drula E."/>
            <person name="Henrissat B."/>
            <person name="Kohler A."/>
            <person name="Grigoriev I.V."/>
            <person name="Martin F.M."/>
            <person name="Hacquard S."/>
        </authorList>
    </citation>
    <scope>NUCLEOTIDE SEQUENCE</scope>
    <source>
        <strain evidence="2">MPI-CAGE-CH-0235</strain>
    </source>
</reference>
<evidence type="ECO:0000313" key="3">
    <source>
        <dbReference type="Proteomes" id="UP000813444"/>
    </source>
</evidence>
<evidence type="ECO:0000313" key="2">
    <source>
        <dbReference type="EMBL" id="KAH7316426.1"/>
    </source>
</evidence>
<organism evidence="2 3">
    <name type="scientific">Stachybotrys elegans</name>
    <dbReference type="NCBI Taxonomy" id="80388"/>
    <lineage>
        <taxon>Eukaryota</taxon>
        <taxon>Fungi</taxon>
        <taxon>Dikarya</taxon>
        <taxon>Ascomycota</taxon>
        <taxon>Pezizomycotina</taxon>
        <taxon>Sordariomycetes</taxon>
        <taxon>Hypocreomycetidae</taxon>
        <taxon>Hypocreales</taxon>
        <taxon>Stachybotryaceae</taxon>
        <taxon>Stachybotrys</taxon>
    </lineage>
</organism>
<gene>
    <name evidence="2" type="ORF">B0I35DRAFT_253353</name>
</gene>
<feature type="compositionally biased region" description="Polar residues" evidence="1">
    <location>
        <begin position="1"/>
        <end position="15"/>
    </location>
</feature>
<protein>
    <submittedName>
        <fullName evidence="2">Uncharacterized protein</fullName>
    </submittedName>
</protein>
<evidence type="ECO:0000256" key="1">
    <source>
        <dbReference type="SAM" id="MobiDB-lite"/>
    </source>
</evidence>